<protein>
    <submittedName>
        <fullName evidence="1">Uncharacterized protein</fullName>
    </submittedName>
</protein>
<evidence type="ECO:0000313" key="1">
    <source>
        <dbReference type="EMBL" id="KAK5604993.1"/>
    </source>
</evidence>
<dbReference type="EMBL" id="JAHHUM010002318">
    <property type="protein sequence ID" value="KAK5604993.1"/>
    <property type="molecule type" value="Genomic_DNA"/>
</dbReference>
<evidence type="ECO:0000313" key="2">
    <source>
        <dbReference type="Proteomes" id="UP001311232"/>
    </source>
</evidence>
<sequence length="181" mass="19057">MAHNTAARLKHGGWSCTAVTISGFPTDAQPRVRVLLRSISPVSASGNEESLTAIFKFCSKHSLQPCRGQRTCSCPALPPSPAAGVPASRVILTPSSSSSLSDRQLGSHPHRALGCGGLTFTLNLANLTLPLSVAPSDSYASDPIPAYYSLSSVHAWPCCCVKSQVQVPGRDKPCRVTPHHS</sequence>
<reference evidence="1 2" key="1">
    <citation type="submission" date="2021-06" db="EMBL/GenBank/DDBJ databases">
        <authorList>
            <person name="Palmer J.M."/>
        </authorList>
    </citation>
    <scope>NUCLEOTIDE SEQUENCE [LARGE SCALE GENOMIC DNA]</scope>
    <source>
        <strain evidence="1 2">MEX-2019</strain>
        <tissue evidence="1">Muscle</tissue>
    </source>
</reference>
<organism evidence="1 2">
    <name type="scientific">Crenichthys baileyi</name>
    <name type="common">White River springfish</name>
    <dbReference type="NCBI Taxonomy" id="28760"/>
    <lineage>
        <taxon>Eukaryota</taxon>
        <taxon>Metazoa</taxon>
        <taxon>Chordata</taxon>
        <taxon>Craniata</taxon>
        <taxon>Vertebrata</taxon>
        <taxon>Euteleostomi</taxon>
        <taxon>Actinopterygii</taxon>
        <taxon>Neopterygii</taxon>
        <taxon>Teleostei</taxon>
        <taxon>Neoteleostei</taxon>
        <taxon>Acanthomorphata</taxon>
        <taxon>Ovalentaria</taxon>
        <taxon>Atherinomorphae</taxon>
        <taxon>Cyprinodontiformes</taxon>
        <taxon>Goodeidae</taxon>
        <taxon>Crenichthys</taxon>
    </lineage>
</organism>
<proteinExistence type="predicted"/>
<dbReference type="Proteomes" id="UP001311232">
    <property type="component" value="Unassembled WGS sequence"/>
</dbReference>
<gene>
    <name evidence="1" type="ORF">CRENBAI_004717</name>
</gene>
<accession>A0AAV9R6V3</accession>
<name>A0AAV9R6V3_9TELE</name>
<dbReference type="AlphaFoldDB" id="A0AAV9R6V3"/>
<keyword evidence="2" id="KW-1185">Reference proteome</keyword>
<comment type="caution">
    <text evidence="1">The sequence shown here is derived from an EMBL/GenBank/DDBJ whole genome shotgun (WGS) entry which is preliminary data.</text>
</comment>